<evidence type="ECO:0000256" key="1">
    <source>
        <dbReference type="SAM" id="Phobius"/>
    </source>
</evidence>
<dbReference type="OrthoDB" id="7059775at2"/>
<feature type="transmembrane region" description="Helical" evidence="1">
    <location>
        <begin position="156"/>
        <end position="177"/>
    </location>
</feature>
<feature type="transmembrane region" description="Helical" evidence="1">
    <location>
        <begin position="131"/>
        <end position="150"/>
    </location>
</feature>
<sequence length="190" mass="21608">MAVVTSKTYTNTVIYWWLILFSGFVLVGLGVWVLLSPFESYLSLSVAFAFGILVTGFFEVFFSIANYKHLATWGLTLFGGLVDIAVGSYLLFYPLITMAILRLIVGFWILFRGMFAIGHSIGMRSRSFWEWGWLLLSGIFIVFFALMILGYPSFGIVNIILWTGLAFICAGIFRIYLSIKFRQIKNIRGR</sequence>
<proteinExistence type="predicted"/>
<dbReference type="InterPro" id="IPR005325">
    <property type="entry name" value="DUF308_memb"/>
</dbReference>
<evidence type="ECO:0008006" key="4">
    <source>
        <dbReference type="Google" id="ProtNLM"/>
    </source>
</evidence>
<keyword evidence="3" id="KW-1185">Reference proteome</keyword>
<dbReference type="GO" id="GO:0005886">
    <property type="term" value="C:plasma membrane"/>
    <property type="evidence" value="ECO:0007669"/>
    <property type="project" value="TreeGrafter"/>
</dbReference>
<evidence type="ECO:0000313" key="3">
    <source>
        <dbReference type="Proteomes" id="UP000215002"/>
    </source>
</evidence>
<keyword evidence="1" id="KW-1133">Transmembrane helix</keyword>
<dbReference type="AlphaFoldDB" id="A0A223NY29"/>
<dbReference type="PANTHER" id="PTHR34989:SF1">
    <property type="entry name" value="PROTEIN HDED"/>
    <property type="match status" value="1"/>
</dbReference>
<dbReference type="Proteomes" id="UP000215002">
    <property type="component" value="Chromosome"/>
</dbReference>
<accession>A0A223NY29</accession>
<dbReference type="EMBL" id="CP022743">
    <property type="protein sequence ID" value="ASU34765.1"/>
    <property type="molecule type" value="Genomic_DNA"/>
</dbReference>
<dbReference type="PANTHER" id="PTHR34989">
    <property type="entry name" value="PROTEIN HDED"/>
    <property type="match status" value="1"/>
</dbReference>
<protein>
    <recommendedName>
        <fullName evidence="4">HdeD family acid-resistance protein</fullName>
    </recommendedName>
</protein>
<keyword evidence="1" id="KW-0812">Transmembrane</keyword>
<feature type="transmembrane region" description="Helical" evidence="1">
    <location>
        <begin position="41"/>
        <end position="62"/>
    </location>
</feature>
<reference evidence="2 3" key="1">
    <citation type="submission" date="2017-08" db="EMBL/GenBank/DDBJ databases">
        <title>Complete genome sequence of Mucilaginibacter sp. strain BJC16-A31.</title>
        <authorList>
            <consortium name="Henan University of Science and Technology"/>
            <person name="You X."/>
        </authorList>
    </citation>
    <scope>NUCLEOTIDE SEQUENCE [LARGE SCALE GENOMIC DNA]</scope>
    <source>
        <strain evidence="2 3">BJC16-A31</strain>
    </source>
</reference>
<evidence type="ECO:0000313" key="2">
    <source>
        <dbReference type="EMBL" id="ASU34765.1"/>
    </source>
</evidence>
<dbReference type="RefSeq" id="WP_094571074.1">
    <property type="nucleotide sequence ID" value="NZ_CP022743.1"/>
</dbReference>
<dbReference type="Pfam" id="PF03729">
    <property type="entry name" value="DUF308"/>
    <property type="match status" value="1"/>
</dbReference>
<dbReference type="InterPro" id="IPR052712">
    <property type="entry name" value="Acid_resist_chaperone_HdeD"/>
</dbReference>
<gene>
    <name evidence="2" type="ORF">MuYL_2878</name>
</gene>
<feature type="transmembrane region" description="Helical" evidence="1">
    <location>
        <begin position="99"/>
        <end position="119"/>
    </location>
</feature>
<keyword evidence="1" id="KW-0472">Membrane</keyword>
<name>A0A223NY29_9SPHI</name>
<organism evidence="2 3">
    <name type="scientific">Mucilaginibacter xinganensis</name>
    <dbReference type="NCBI Taxonomy" id="1234841"/>
    <lineage>
        <taxon>Bacteria</taxon>
        <taxon>Pseudomonadati</taxon>
        <taxon>Bacteroidota</taxon>
        <taxon>Sphingobacteriia</taxon>
        <taxon>Sphingobacteriales</taxon>
        <taxon>Sphingobacteriaceae</taxon>
        <taxon>Mucilaginibacter</taxon>
    </lineage>
</organism>
<feature type="transmembrane region" description="Helical" evidence="1">
    <location>
        <begin position="74"/>
        <end position="93"/>
    </location>
</feature>
<feature type="transmembrane region" description="Helical" evidence="1">
    <location>
        <begin position="12"/>
        <end position="35"/>
    </location>
</feature>
<dbReference type="KEGG" id="muc:MuYL_2878"/>